<feature type="domain" description="GGDEF" evidence="3">
    <location>
        <begin position="247"/>
        <end position="382"/>
    </location>
</feature>
<dbReference type="Gene3D" id="3.30.70.270">
    <property type="match status" value="1"/>
</dbReference>
<dbReference type="InterPro" id="IPR000160">
    <property type="entry name" value="GGDEF_dom"/>
</dbReference>
<keyword evidence="5" id="KW-1185">Reference proteome</keyword>
<dbReference type="FunFam" id="3.30.70.270:FF:000001">
    <property type="entry name" value="Diguanylate cyclase domain protein"/>
    <property type="match status" value="1"/>
</dbReference>
<dbReference type="Proteomes" id="UP000548867">
    <property type="component" value="Unassembled WGS sequence"/>
</dbReference>
<organism evidence="4 5">
    <name type="scientific">Novosphingobium sediminicola</name>
    <dbReference type="NCBI Taxonomy" id="563162"/>
    <lineage>
        <taxon>Bacteria</taxon>
        <taxon>Pseudomonadati</taxon>
        <taxon>Pseudomonadota</taxon>
        <taxon>Alphaproteobacteria</taxon>
        <taxon>Sphingomonadales</taxon>
        <taxon>Sphingomonadaceae</taxon>
        <taxon>Novosphingobium</taxon>
    </lineage>
</organism>
<dbReference type="NCBIfam" id="TIGR00254">
    <property type="entry name" value="GGDEF"/>
    <property type="match status" value="1"/>
</dbReference>
<dbReference type="InterPro" id="IPR043128">
    <property type="entry name" value="Rev_trsase/Diguanyl_cyclase"/>
</dbReference>
<dbReference type="SMART" id="SM00267">
    <property type="entry name" value="GGDEF"/>
    <property type="match status" value="1"/>
</dbReference>
<dbReference type="SUPFAM" id="SSF55073">
    <property type="entry name" value="Nucleotide cyclase"/>
    <property type="match status" value="1"/>
</dbReference>
<evidence type="ECO:0000313" key="5">
    <source>
        <dbReference type="Proteomes" id="UP000548867"/>
    </source>
</evidence>
<dbReference type="RefSeq" id="WP_183625337.1">
    <property type="nucleotide sequence ID" value="NZ_JACIDX010000007.1"/>
</dbReference>
<accession>A0A7W6G7R1</accession>
<dbReference type="EC" id="2.7.7.65" evidence="1"/>
<protein>
    <recommendedName>
        <fullName evidence="1">diguanylate cyclase</fullName>
        <ecNumber evidence="1">2.7.7.65</ecNumber>
    </recommendedName>
</protein>
<dbReference type="InterPro" id="IPR029787">
    <property type="entry name" value="Nucleotide_cyclase"/>
</dbReference>
<dbReference type="GO" id="GO:0052621">
    <property type="term" value="F:diguanylate cyclase activity"/>
    <property type="evidence" value="ECO:0007669"/>
    <property type="project" value="UniProtKB-EC"/>
</dbReference>
<dbReference type="Pfam" id="PF00990">
    <property type="entry name" value="GGDEF"/>
    <property type="match status" value="1"/>
</dbReference>
<evidence type="ECO:0000313" key="4">
    <source>
        <dbReference type="EMBL" id="MBB3955227.1"/>
    </source>
</evidence>
<dbReference type="PANTHER" id="PTHR45138">
    <property type="entry name" value="REGULATORY COMPONENTS OF SENSORY TRANSDUCTION SYSTEM"/>
    <property type="match status" value="1"/>
</dbReference>
<dbReference type="EMBL" id="JACIDX010000007">
    <property type="protein sequence ID" value="MBB3955227.1"/>
    <property type="molecule type" value="Genomic_DNA"/>
</dbReference>
<dbReference type="GO" id="GO:0005886">
    <property type="term" value="C:plasma membrane"/>
    <property type="evidence" value="ECO:0007669"/>
    <property type="project" value="TreeGrafter"/>
</dbReference>
<proteinExistence type="predicted"/>
<comment type="caution">
    <text evidence="4">The sequence shown here is derived from an EMBL/GenBank/DDBJ whole genome shotgun (WGS) entry which is preliminary data.</text>
</comment>
<sequence length="395" mass="43791">MTSHDPNLSKRPSRGLLGWLTGAGREEDVPQGDQAADTSVVLDPRRLARTQLLADIADFLLAHDLEINPITLGVAHNYLNGGDGSMTRSIDQRIQSRQPLTLEWIELILRENGGDQSEFLNRLMNRLESNIEAFDRTSTAAKTAASEYGDALSAHVDGLEEMKPANAPVETGELVQELVSIARTMLERTASLEKDMARSMLETRALRRSLEQARRSAEEDHLTGLPNRRAFEHRFTSEFAAARDAGDQLAVAFCDIDNFKRINDEHGHEAGDRVLRNVASALTRISDDRCHVARHGGEEFVVLLRGRSLHQAWELLDDARASLAERRMVNRATDMPIGKVTFSAGIADVFSFADSRAALRAADRALYRAKAEGRNRVVVAEPTPEERARSKPIAQ</sequence>
<reference evidence="4 5" key="1">
    <citation type="submission" date="2020-08" db="EMBL/GenBank/DDBJ databases">
        <title>Genomic Encyclopedia of Type Strains, Phase IV (KMG-IV): sequencing the most valuable type-strain genomes for metagenomic binning, comparative biology and taxonomic classification.</title>
        <authorList>
            <person name="Goeker M."/>
        </authorList>
    </citation>
    <scope>NUCLEOTIDE SEQUENCE [LARGE SCALE GENOMIC DNA]</scope>
    <source>
        <strain evidence="4 5">DSM 27057</strain>
    </source>
</reference>
<gene>
    <name evidence="4" type="ORF">GGR38_002179</name>
</gene>
<dbReference type="GO" id="GO:1902201">
    <property type="term" value="P:negative regulation of bacterial-type flagellum-dependent cell motility"/>
    <property type="evidence" value="ECO:0007669"/>
    <property type="project" value="TreeGrafter"/>
</dbReference>
<name>A0A7W6G7R1_9SPHN</name>
<evidence type="ECO:0000256" key="1">
    <source>
        <dbReference type="ARBA" id="ARBA00012528"/>
    </source>
</evidence>
<dbReference type="InterPro" id="IPR050469">
    <property type="entry name" value="Diguanylate_Cyclase"/>
</dbReference>
<dbReference type="PANTHER" id="PTHR45138:SF9">
    <property type="entry name" value="DIGUANYLATE CYCLASE DGCM-RELATED"/>
    <property type="match status" value="1"/>
</dbReference>
<dbReference type="AlphaFoldDB" id="A0A7W6G7R1"/>
<dbReference type="CDD" id="cd01949">
    <property type="entry name" value="GGDEF"/>
    <property type="match status" value="1"/>
</dbReference>
<evidence type="ECO:0000256" key="2">
    <source>
        <dbReference type="ARBA" id="ARBA00034247"/>
    </source>
</evidence>
<dbReference type="PROSITE" id="PS50887">
    <property type="entry name" value="GGDEF"/>
    <property type="match status" value="1"/>
</dbReference>
<comment type="catalytic activity">
    <reaction evidence="2">
        <text>2 GTP = 3',3'-c-di-GMP + 2 diphosphate</text>
        <dbReference type="Rhea" id="RHEA:24898"/>
        <dbReference type="ChEBI" id="CHEBI:33019"/>
        <dbReference type="ChEBI" id="CHEBI:37565"/>
        <dbReference type="ChEBI" id="CHEBI:58805"/>
        <dbReference type="EC" id="2.7.7.65"/>
    </reaction>
</comment>
<evidence type="ECO:0000259" key="3">
    <source>
        <dbReference type="PROSITE" id="PS50887"/>
    </source>
</evidence>
<dbReference type="GO" id="GO:0043709">
    <property type="term" value="P:cell adhesion involved in single-species biofilm formation"/>
    <property type="evidence" value="ECO:0007669"/>
    <property type="project" value="TreeGrafter"/>
</dbReference>